<keyword evidence="2" id="KW-1133">Transmembrane helix</keyword>
<reference evidence="4" key="1">
    <citation type="submission" date="2017-01" db="EMBL/GenBank/DDBJ databases">
        <authorList>
            <person name="Varghese N."/>
            <person name="Submissions S."/>
        </authorList>
    </citation>
    <scope>NUCLEOTIDE SEQUENCE [LARGE SCALE GENOMIC DNA]</scope>
    <source>
        <strain evidence="4">ATCC 51758</strain>
    </source>
</reference>
<proteinExistence type="predicted"/>
<feature type="region of interest" description="Disordered" evidence="1">
    <location>
        <begin position="54"/>
        <end position="74"/>
    </location>
</feature>
<dbReference type="AlphaFoldDB" id="A0A1N6RE53"/>
<evidence type="ECO:0000256" key="2">
    <source>
        <dbReference type="SAM" id="Phobius"/>
    </source>
</evidence>
<dbReference type="EMBL" id="FTMD01000003">
    <property type="protein sequence ID" value="SIQ27158.1"/>
    <property type="molecule type" value="Genomic_DNA"/>
</dbReference>
<keyword evidence="2" id="KW-0812">Transmembrane</keyword>
<dbReference type="RefSeq" id="WP_076601202.1">
    <property type="nucleotide sequence ID" value="NZ_FTMD01000003.1"/>
</dbReference>
<feature type="transmembrane region" description="Helical" evidence="2">
    <location>
        <begin position="28"/>
        <end position="46"/>
    </location>
</feature>
<organism evidence="3 4">
    <name type="scientific">Aromatoleum tolulyticum</name>
    <dbReference type="NCBI Taxonomy" id="34027"/>
    <lineage>
        <taxon>Bacteria</taxon>
        <taxon>Pseudomonadati</taxon>
        <taxon>Pseudomonadota</taxon>
        <taxon>Betaproteobacteria</taxon>
        <taxon>Rhodocyclales</taxon>
        <taxon>Rhodocyclaceae</taxon>
        <taxon>Aromatoleum</taxon>
    </lineage>
</organism>
<name>A0A1N6RE53_9RHOO</name>
<accession>A0A1N6RE53</accession>
<evidence type="ECO:0000313" key="3">
    <source>
        <dbReference type="EMBL" id="SIQ27158.1"/>
    </source>
</evidence>
<sequence length="74" mass="8034">MYIIAIAWLYVVLIAAISDTTVVGGVLTFVFWGLGPLALFLWLAGTPARRRAAARREDANAAPSNDRTDSNIDQ</sequence>
<dbReference type="Proteomes" id="UP000186819">
    <property type="component" value="Unassembled WGS sequence"/>
</dbReference>
<evidence type="ECO:0000313" key="4">
    <source>
        <dbReference type="Proteomes" id="UP000186819"/>
    </source>
</evidence>
<evidence type="ECO:0000256" key="1">
    <source>
        <dbReference type="SAM" id="MobiDB-lite"/>
    </source>
</evidence>
<gene>
    <name evidence="3" type="ORF">SAMN05421829_103208</name>
</gene>
<protein>
    <submittedName>
        <fullName evidence="3">Uncharacterized protein</fullName>
    </submittedName>
</protein>
<keyword evidence="4" id="KW-1185">Reference proteome</keyword>
<keyword evidence="2" id="KW-0472">Membrane</keyword>